<reference evidence="2" key="1">
    <citation type="submission" date="2016-11" db="UniProtKB">
        <authorList>
            <consortium name="WormBaseParasite"/>
        </authorList>
    </citation>
    <scope>IDENTIFICATION</scope>
</reference>
<keyword evidence="1" id="KW-1185">Reference proteome</keyword>
<dbReference type="PANTHER" id="PTHR21503:SF8">
    <property type="entry name" value="F-BOX ASSOCIATED DOMAIN-CONTAINING PROTEIN-RELATED"/>
    <property type="match status" value="1"/>
</dbReference>
<sequence>MILKRMTFGELFLLSLTSKKSMNSISYVVWREIKKIEYSESDGLVVYGVLRDENRKENEYETFLHIYDKRQIQENPRKNCHFSRCFTVPIGGVIGSGCAEKCHPPILFIKESLEEPIVEMIYNRIDRLFGKYAECKLSTWTFFPKFIRSTQIDIYSRFSMKETKQGERLDDFISSVPIQKRLALTKGCYISFLNPNSKFYFSDELIIHESLEWGFRALSNFKGRKAFLYMVDGELNDFFRFLNEWKSKRNHENLKILEIHWFRKIFTDNEIDCEKIKQDSDVKKIPSFIDPPVIEEREFFYNGTSRFRKRKFLHYIVRDDGIVAWIFATKAKISFCVQSFTENQMLEKDGMENSRSLYKNIL</sequence>
<dbReference type="WBParaSite" id="Csp11.Scaffold534.g3230.t1">
    <property type="protein sequence ID" value="Csp11.Scaffold534.g3230.t1"/>
    <property type="gene ID" value="Csp11.Scaffold534.g3230"/>
</dbReference>
<proteinExistence type="predicted"/>
<name>A0A1I7T7R1_9PELO</name>
<organism evidence="1 2">
    <name type="scientific">Caenorhabditis tropicalis</name>
    <dbReference type="NCBI Taxonomy" id="1561998"/>
    <lineage>
        <taxon>Eukaryota</taxon>
        <taxon>Metazoa</taxon>
        <taxon>Ecdysozoa</taxon>
        <taxon>Nematoda</taxon>
        <taxon>Chromadorea</taxon>
        <taxon>Rhabditida</taxon>
        <taxon>Rhabditina</taxon>
        <taxon>Rhabditomorpha</taxon>
        <taxon>Rhabditoidea</taxon>
        <taxon>Rhabditidae</taxon>
        <taxon>Peloderinae</taxon>
        <taxon>Caenorhabditis</taxon>
    </lineage>
</organism>
<dbReference type="AlphaFoldDB" id="A0A1I7T7R1"/>
<accession>A0A1I7T7R1</accession>
<dbReference type="eggNOG" id="ENOG502TK1P">
    <property type="taxonomic scope" value="Eukaryota"/>
</dbReference>
<evidence type="ECO:0000313" key="2">
    <source>
        <dbReference type="WBParaSite" id="Csp11.Scaffold534.g3230.t1"/>
    </source>
</evidence>
<dbReference type="PANTHER" id="PTHR21503">
    <property type="entry name" value="F-BOX-CONTAINING HYPOTHETICAL PROTEIN C.ELEGANS"/>
    <property type="match status" value="1"/>
</dbReference>
<dbReference type="Proteomes" id="UP000095282">
    <property type="component" value="Unplaced"/>
</dbReference>
<protein>
    <submittedName>
        <fullName evidence="2">F-box domain-containing protein</fullName>
    </submittedName>
</protein>
<evidence type="ECO:0000313" key="1">
    <source>
        <dbReference type="Proteomes" id="UP000095282"/>
    </source>
</evidence>